<proteinExistence type="predicted"/>
<evidence type="ECO:0000313" key="1">
    <source>
        <dbReference type="EMBL" id="RMC10320.1"/>
    </source>
</evidence>
<accession>A0A3M0KH86</accession>
<comment type="caution">
    <text evidence="1">The sequence shown here is derived from an EMBL/GenBank/DDBJ whole genome shotgun (WGS) entry which is preliminary data.</text>
</comment>
<name>A0A3M0KH86_HIRRU</name>
<dbReference type="AlphaFoldDB" id="A0A3M0KH86"/>
<organism evidence="1 2">
    <name type="scientific">Hirundo rustica rustica</name>
    <dbReference type="NCBI Taxonomy" id="333673"/>
    <lineage>
        <taxon>Eukaryota</taxon>
        <taxon>Metazoa</taxon>
        <taxon>Chordata</taxon>
        <taxon>Craniata</taxon>
        <taxon>Vertebrata</taxon>
        <taxon>Euteleostomi</taxon>
        <taxon>Archelosauria</taxon>
        <taxon>Archosauria</taxon>
        <taxon>Dinosauria</taxon>
        <taxon>Saurischia</taxon>
        <taxon>Theropoda</taxon>
        <taxon>Coelurosauria</taxon>
        <taxon>Aves</taxon>
        <taxon>Neognathae</taxon>
        <taxon>Neoaves</taxon>
        <taxon>Telluraves</taxon>
        <taxon>Australaves</taxon>
        <taxon>Passeriformes</taxon>
        <taxon>Sylvioidea</taxon>
        <taxon>Hirundinidae</taxon>
        <taxon>Hirundo</taxon>
    </lineage>
</organism>
<protein>
    <submittedName>
        <fullName evidence="1">Uncharacterized protein</fullName>
    </submittedName>
</protein>
<reference evidence="1 2" key="1">
    <citation type="submission" date="2018-07" db="EMBL/GenBank/DDBJ databases">
        <title>A high quality draft genome assembly of the barn swallow (H. rustica rustica).</title>
        <authorList>
            <person name="Formenti G."/>
            <person name="Chiara M."/>
            <person name="Poveda L."/>
            <person name="Francoijs K.-J."/>
            <person name="Bonisoli-Alquati A."/>
            <person name="Canova L."/>
            <person name="Gianfranceschi L."/>
            <person name="Horner D.S."/>
            <person name="Saino N."/>
        </authorList>
    </citation>
    <scope>NUCLEOTIDE SEQUENCE [LARGE SCALE GENOMIC DNA]</scope>
    <source>
        <strain evidence="1">Chelidonia</strain>
        <tissue evidence="1">Blood</tissue>
    </source>
</reference>
<evidence type="ECO:0000313" key="2">
    <source>
        <dbReference type="Proteomes" id="UP000269221"/>
    </source>
</evidence>
<gene>
    <name evidence="1" type="ORF">DUI87_13122</name>
</gene>
<keyword evidence="2" id="KW-1185">Reference proteome</keyword>
<sequence length="139" mass="16382">MEHSRGSIWVRLASKAAVRFLIFHAIHFSVCLIDDRKTTEFEDKRQRDMVLTLSSKNFFEPLVLMGHPDAFGNLWPHPAMTTAMPFWPGVIQRGSQEDWENEELPSAKEDQVSDHLRNLKVHKSMEPYEIHLWVLRWKK</sequence>
<dbReference type="EMBL" id="QRBI01000112">
    <property type="protein sequence ID" value="RMC10320.1"/>
    <property type="molecule type" value="Genomic_DNA"/>
</dbReference>
<dbReference type="Proteomes" id="UP000269221">
    <property type="component" value="Unassembled WGS sequence"/>
</dbReference>